<dbReference type="GO" id="GO:0016491">
    <property type="term" value="F:oxidoreductase activity"/>
    <property type="evidence" value="ECO:0007669"/>
    <property type="project" value="InterPro"/>
</dbReference>
<evidence type="ECO:0000313" key="5">
    <source>
        <dbReference type="EMBL" id="BAO74177.1"/>
    </source>
</evidence>
<keyword evidence="2" id="KW-0186">Copper</keyword>
<evidence type="ECO:0000256" key="1">
    <source>
        <dbReference type="ARBA" id="ARBA00022723"/>
    </source>
</evidence>
<dbReference type="GO" id="GO:0046872">
    <property type="term" value="F:metal ion binding"/>
    <property type="evidence" value="ECO:0007669"/>
    <property type="project" value="UniProtKB-KW"/>
</dbReference>
<feature type="non-terminal residue" evidence="5">
    <location>
        <position position="203"/>
    </location>
</feature>
<feature type="domain" description="Tyrosinase copper-binding" evidence="4">
    <location>
        <begin position="134"/>
        <end position="192"/>
    </location>
</feature>
<evidence type="ECO:0000256" key="2">
    <source>
        <dbReference type="ARBA" id="ARBA00023008"/>
    </source>
</evidence>
<reference evidence="5" key="1">
    <citation type="submission" date="2014-02" db="EMBL/GenBank/DDBJ databases">
        <title>Antifouling materials and coatings.</title>
        <authorList>
            <person name="Ohkawa K."/>
            <person name="Nomura T."/>
        </authorList>
    </citation>
    <scope>NUCLEOTIDE SEQUENCE</scope>
    <source>
        <tissue evidence="5">Foot</tissue>
    </source>
</reference>
<evidence type="ECO:0000256" key="3">
    <source>
        <dbReference type="SAM" id="SignalP"/>
    </source>
</evidence>
<dbReference type="PANTHER" id="PTHR11474:SF126">
    <property type="entry name" value="TYROSINASE-LIKE PROTEIN TYR-1-RELATED"/>
    <property type="match status" value="1"/>
</dbReference>
<feature type="signal peptide" evidence="3">
    <location>
        <begin position="1"/>
        <end position="19"/>
    </location>
</feature>
<dbReference type="PANTHER" id="PTHR11474">
    <property type="entry name" value="TYROSINASE FAMILY MEMBER"/>
    <property type="match status" value="1"/>
</dbReference>
<name>A0A024FBC3_LIMFO</name>
<dbReference type="SUPFAM" id="SSF48056">
    <property type="entry name" value="Di-copper centre-containing domain"/>
    <property type="match status" value="1"/>
</dbReference>
<dbReference type="InterPro" id="IPR002227">
    <property type="entry name" value="Tyrosinase_Cu-bd"/>
</dbReference>
<dbReference type="InterPro" id="IPR050316">
    <property type="entry name" value="Tyrosinase/Hemocyanin"/>
</dbReference>
<keyword evidence="3" id="KW-0732">Signal</keyword>
<dbReference type="AlphaFoldDB" id="A0A024FBC3"/>
<dbReference type="Pfam" id="PF00264">
    <property type="entry name" value="Tyrosinase"/>
    <property type="match status" value="1"/>
</dbReference>
<feature type="chain" id="PRO_5001528611" evidence="3">
    <location>
        <begin position="20"/>
        <end position="203"/>
    </location>
</feature>
<accession>A0A024FBC3</accession>
<sequence length="203" mass="23624">MKEATLLLTFIVTVTIVTGLIEEQPMPNLLCDCFCNNNVTHHRADLVHYKCIQRYLARTYDQRWHVNVSTSAMNYIKSLEREMAQTLLKRRTKRQTPFLYHGYRKEIRTLTTAERQQFFRAVNALKSDTSVFPNAYEAIAAFHSGASLPAAHGGPAFCPWHRYYIYLFESALRRKDRRVTLCYWDSSKDSNIPDPINSNIWGP</sequence>
<organism evidence="5">
    <name type="scientific">Limnoperna fortunei</name>
    <name type="common">Golden mussel</name>
    <dbReference type="NCBI Taxonomy" id="356393"/>
    <lineage>
        <taxon>Eukaryota</taxon>
        <taxon>Metazoa</taxon>
        <taxon>Spiralia</taxon>
        <taxon>Lophotrochozoa</taxon>
        <taxon>Mollusca</taxon>
        <taxon>Bivalvia</taxon>
        <taxon>Autobranchia</taxon>
        <taxon>Pteriomorphia</taxon>
        <taxon>Mytilida</taxon>
        <taxon>Mytiloidea</taxon>
        <taxon>Mytilidae</taxon>
        <taxon>Arcuatulinae</taxon>
        <taxon>Limnoperna</taxon>
    </lineage>
</organism>
<keyword evidence="1" id="KW-0479">Metal-binding</keyword>
<proteinExistence type="evidence at transcript level"/>
<evidence type="ECO:0000259" key="4">
    <source>
        <dbReference type="Pfam" id="PF00264"/>
    </source>
</evidence>
<dbReference type="InterPro" id="IPR008922">
    <property type="entry name" value="Di-copper_centre_dom_sf"/>
</dbReference>
<dbReference type="Gene3D" id="1.10.1280.10">
    <property type="entry name" value="Di-copper center containing domain from catechol oxidase"/>
    <property type="match status" value="1"/>
</dbReference>
<dbReference type="EMBL" id="AB910940">
    <property type="protein sequence ID" value="BAO74177.1"/>
    <property type="molecule type" value="mRNA"/>
</dbReference>
<protein>
    <submittedName>
        <fullName evidence="5">Putative tyrosinase</fullName>
    </submittedName>
</protein>